<feature type="domain" description="VWFA" evidence="2">
    <location>
        <begin position="129"/>
        <end position="297"/>
    </location>
</feature>
<dbReference type="Pfam" id="PF00092">
    <property type="entry name" value="VWA"/>
    <property type="match status" value="1"/>
</dbReference>
<organism evidence="3 4">
    <name type="scientific">Neonectria magnoliae</name>
    <dbReference type="NCBI Taxonomy" id="2732573"/>
    <lineage>
        <taxon>Eukaryota</taxon>
        <taxon>Fungi</taxon>
        <taxon>Dikarya</taxon>
        <taxon>Ascomycota</taxon>
        <taxon>Pezizomycotina</taxon>
        <taxon>Sordariomycetes</taxon>
        <taxon>Hypocreomycetidae</taxon>
        <taxon>Hypocreales</taxon>
        <taxon>Nectriaceae</taxon>
        <taxon>Neonectria</taxon>
    </lineage>
</organism>
<feature type="region of interest" description="Disordered" evidence="1">
    <location>
        <begin position="75"/>
        <end position="113"/>
    </location>
</feature>
<name>A0ABR1IAQ2_9HYPO</name>
<keyword evidence="4" id="KW-1185">Reference proteome</keyword>
<dbReference type="Gene3D" id="3.40.50.410">
    <property type="entry name" value="von Willebrand factor, type A domain"/>
    <property type="match status" value="1"/>
</dbReference>
<dbReference type="PANTHER" id="PTHR34706:SF1">
    <property type="entry name" value="VWFA DOMAIN-CONTAINING PROTEIN"/>
    <property type="match status" value="1"/>
</dbReference>
<dbReference type="SUPFAM" id="SSF53300">
    <property type="entry name" value="vWA-like"/>
    <property type="match status" value="1"/>
</dbReference>
<sequence>MVRPRNSSSINIRHSGTPPAYPSTMSSKSRFSNWKDKFSRKSSSAVAERISRCDAVDNSNGASWNPDYLGASSAAHSKEIPSDAPPAYTATPSPSSRHLSADRRGASPSPSLASITSAEDKYAFLTTFDTVFVIDDSYSMKGRSWREVREALRAITPICTSHDPDGIDVYFLNHKSRSTGPGYEARGGYTQIRDAAQVQNLFESVTPDGATPTGSRLQSILKPYMDHLESRKNHMETVKPMNIIVITDGVPTDDPESIIVQHARKLDKLEAPPHQIGIQFFQVGNEPGASRALRELDDGLVGLGIRDMVDTVTWDSTTSSTRNAVTADGILKVVLGAVVRRLDRKTGTTPEPCSQR</sequence>
<feature type="compositionally biased region" description="Low complexity" evidence="1">
    <location>
        <begin position="85"/>
        <end position="96"/>
    </location>
</feature>
<reference evidence="3 4" key="1">
    <citation type="journal article" date="2025" name="Microbiol. Resour. Announc.">
        <title>Draft genome sequences for Neonectria magnoliae and Neonectria punicea, canker pathogens of Liriodendron tulipifera and Acer saccharum in West Virginia.</title>
        <authorList>
            <person name="Petronek H.M."/>
            <person name="Kasson M.T."/>
            <person name="Metheny A.M."/>
            <person name="Stauder C.M."/>
            <person name="Lovett B."/>
            <person name="Lynch S.C."/>
            <person name="Garnas J.R."/>
            <person name="Kasson L.R."/>
            <person name="Stajich J.E."/>
        </authorList>
    </citation>
    <scope>NUCLEOTIDE SEQUENCE [LARGE SCALE GENOMIC DNA]</scope>
    <source>
        <strain evidence="3 4">NRRL 64651</strain>
    </source>
</reference>
<evidence type="ECO:0000313" key="3">
    <source>
        <dbReference type="EMBL" id="KAK7430616.1"/>
    </source>
</evidence>
<dbReference type="EMBL" id="JAZAVK010000018">
    <property type="protein sequence ID" value="KAK7430616.1"/>
    <property type="molecule type" value="Genomic_DNA"/>
</dbReference>
<dbReference type="InterPro" id="IPR036465">
    <property type="entry name" value="vWFA_dom_sf"/>
</dbReference>
<evidence type="ECO:0000313" key="4">
    <source>
        <dbReference type="Proteomes" id="UP001498421"/>
    </source>
</evidence>
<evidence type="ECO:0000259" key="2">
    <source>
        <dbReference type="PROSITE" id="PS50234"/>
    </source>
</evidence>
<dbReference type="Proteomes" id="UP001498421">
    <property type="component" value="Unassembled WGS sequence"/>
</dbReference>
<accession>A0ABR1IAQ2</accession>
<comment type="caution">
    <text evidence="3">The sequence shown here is derived from an EMBL/GenBank/DDBJ whole genome shotgun (WGS) entry which is preliminary data.</text>
</comment>
<proteinExistence type="predicted"/>
<dbReference type="PROSITE" id="PS50234">
    <property type="entry name" value="VWFA"/>
    <property type="match status" value="1"/>
</dbReference>
<dbReference type="PANTHER" id="PTHR34706">
    <property type="entry name" value="SLR1338 PROTEIN"/>
    <property type="match status" value="1"/>
</dbReference>
<feature type="compositionally biased region" description="Polar residues" evidence="1">
    <location>
        <begin position="1"/>
        <end position="14"/>
    </location>
</feature>
<dbReference type="InterPro" id="IPR002035">
    <property type="entry name" value="VWF_A"/>
</dbReference>
<feature type="compositionally biased region" description="Polar residues" evidence="1">
    <location>
        <begin position="23"/>
        <end position="32"/>
    </location>
</feature>
<evidence type="ECO:0000256" key="1">
    <source>
        <dbReference type="SAM" id="MobiDB-lite"/>
    </source>
</evidence>
<gene>
    <name evidence="3" type="ORF">QQZ08_002908</name>
</gene>
<protein>
    <recommendedName>
        <fullName evidence="2">VWFA domain-containing protein</fullName>
    </recommendedName>
</protein>
<feature type="region of interest" description="Disordered" evidence="1">
    <location>
        <begin position="1"/>
        <end position="39"/>
    </location>
</feature>